<dbReference type="Gene3D" id="1.10.510.10">
    <property type="entry name" value="Transferase(Phosphotransferase) domain 1"/>
    <property type="match status" value="1"/>
</dbReference>
<dbReference type="SMART" id="SM00220">
    <property type="entry name" value="S_TKc"/>
    <property type="match status" value="1"/>
</dbReference>
<keyword evidence="2" id="KW-0808">Transferase</keyword>
<keyword evidence="3" id="KW-1185">Reference proteome</keyword>
<evidence type="ECO:0000313" key="2">
    <source>
        <dbReference type="EMBL" id="TBU79706.1"/>
    </source>
</evidence>
<dbReference type="OrthoDB" id="9801841at2"/>
<evidence type="ECO:0000313" key="3">
    <source>
        <dbReference type="Proteomes" id="UP000292302"/>
    </source>
</evidence>
<dbReference type="GO" id="GO:0005737">
    <property type="term" value="C:cytoplasm"/>
    <property type="evidence" value="ECO:0007669"/>
    <property type="project" value="TreeGrafter"/>
</dbReference>
<reference evidence="2 3" key="1">
    <citation type="submission" date="2018-06" db="EMBL/GenBank/DDBJ databases">
        <title>Three novel Pseudomonas species isolated from symptomatic oak.</title>
        <authorList>
            <person name="Bueno-Gonzalez V."/>
            <person name="Brady C."/>
        </authorList>
    </citation>
    <scope>NUCLEOTIDE SEQUENCE [LARGE SCALE GENOMIC DNA]</scope>
    <source>
        <strain evidence="2 3">P9A</strain>
    </source>
</reference>
<evidence type="ECO:0000259" key="1">
    <source>
        <dbReference type="PROSITE" id="PS50011"/>
    </source>
</evidence>
<dbReference type="CDD" id="cd14014">
    <property type="entry name" value="STKc_PknB_like"/>
    <property type="match status" value="1"/>
</dbReference>
<accession>A0A4Q9QM94</accession>
<dbReference type="InterPro" id="IPR011009">
    <property type="entry name" value="Kinase-like_dom_sf"/>
</dbReference>
<comment type="caution">
    <text evidence="2">The sequence shown here is derived from an EMBL/GenBank/DDBJ whole genome shotgun (WGS) entry which is preliminary data.</text>
</comment>
<dbReference type="GO" id="GO:0004674">
    <property type="term" value="F:protein serine/threonine kinase activity"/>
    <property type="evidence" value="ECO:0007669"/>
    <property type="project" value="UniProtKB-KW"/>
</dbReference>
<dbReference type="EMBL" id="QJUI01000009">
    <property type="protein sequence ID" value="TBU79706.1"/>
    <property type="molecule type" value="Genomic_DNA"/>
</dbReference>
<feature type="domain" description="Protein kinase" evidence="1">
    <location>
        <begin position="9"/>
        <end position="259"/>
    </location>
</feature>
<proteinExistence type="predicted"/>
<dbReference type="Pfam" id="PF00069">
    <property type="entry name" value="Pkinase"/>
    <property type="match status" value="1"/>
</dbReference>
<keyword evidence="2" id="KW-0418">Kinase</keyword>
<dbReference type="PROSITE" id="PS50011">
    <property type="entry name" value="PROTEIN_KINASE_DOM"/>
    <property type="match status" value="1"/>
</dbReference>
<dbReference type="Proteomes" id="UP000292302">
    <property type="component" value="Unassembled WGS sequence"/>
</dbReference>
<dbReference type="GO" id="GO:0005524">
    <property type="term" value="F:ATP binding"/>
    <property type="evidence" value="ECO:0007669"/>
    <property type="project" value="InterPro"/>
</dbReference>
<dbReference type="InterPro" id="IPR053235">
    <property type="entry name" value="Ser_Thr_kinase"/>
</dbReference>
<name>A0A4Q9QM94_9GAMM</name>
<gene>
    <name evidence="2" type="ORF">DNK06_11480</name>
</gene>
<dbReference type="SUPFAM" id="SSF56112">
    <property type="entry name" value="Protein kinase-like (PK-like)"/>
    <property type="match status" value="1"/>
</dbReference>
<sequence length="356" mass="39136">MINLPQRYSPITNTLMSGGFGSVQPVRDTFLGRDVLFKSMHSGSDDTQLRNEIQLLAKARSKHIVEIYDVIKDERGAVQGIIIEHLKGKSFDDFHLDAAKNPVEYLKILYQIAQALVTLHSADIIHRDLKLDNIKSSSSGIVKLFDFGISVEGDAYHTVLNRGTLVYAAPELFLPGVCITKEMDIYALGICAWALATSSIPKVLYETPPQQTSAAPSIDIAMNGVLAPEAIEVINSCLSVAPSLRPSAKHFSDTIQKHLVRDEHRGTFTYGNSLHHLSKNKNTVGIKFNGIGGINVAYDGVDFRITSITGDIYINNTAAKAGMLLHEACVITFGKPELKNNRYWVTFSSSHPEVIL</sequence>
<dbReference type="PANTHER" id="PTHR24361">
    <property type="entry name" value="MITOGEN-ACTIVATED KINASE KINASE KINASE"/>
    <property type="match status" value="1"/>
</dbReference>
<dbReference type="InterPro" id="IPR000719">
    <property type="entry name" value="Prot_kinase_dom"/>
</dbReference>
<dbReference type="AlphaFoldDB" id="A0A4Q9QM94"/>
<organism evidence="2 3">
    <name type="scientific">Phytopseudomonas daroniae</name>
    <dbReference type="NCBI Taxonomy" id="2487519"/>
    <lineage>
        <taxon>Bacteria</taxon>
        <taxon>Pseudomonadati</taxon>
        <taxon>Pseudomonadota</taxon>
        <taxon>Gammaproteobacteria</taxon>
        <taxon>Pseudomonadales</taxon>
        <taxon>Pseudomonadaceae</taxon>
        <taxon>Phytopseudomonas</taxon>
    </lineage>
</organism>
<keyword evidence="2" id="KW-0723">Serine/threonine-protein kinase</keyword>
<protein>
    <submittedName>
        <fullName evidence="2">Serine/threonine protein kinase</fullName>
    </submittedName>
</protein>